<dbReference type="EMBL" id="BARV01045027">
    <property type="protein sequence ID" value="GAI65348.1"/>
    <property type="molecule type" value="Genomic_DNA"/>
</dbReference>
<dbReference type="Gene3D" id="3.40.50.450">
    <property type="match status" value="1"/>
</dbReference>
<comment type="caution">
    <text evidence="1">The sequence shown here is derived from an EMBL/GenBank/DDBJ whole genome shotgun (WGS) entry which is preliminary data.</text>
</comment>
<feature type="non-terminal residue" evidence="1">
    <location>
        <position position="1"/>
    </location>
</feature>
<proteinExistence type="predicted"/>
<reference evidence="1" key="1">
    <citation type="journal article" date="2014" name="Front. Microbiol.">
        <title>High frequency of phylogenetically diverse reductive dehalogenase-homologous genes in deep subseafloor sedimentary metagenomes.</title>
        <authorList>
            <person name="Kawai M."/>
            <person name="Futagami T."/>
            <person name="Toyoda A."/>
            <person name="Takaki Y."/>
            <person name="Nishi S."/>
            <person name="Hori S."/>
            <person name="Arai W."/>
            <person name="Tsubouchi T."/>
            <person name="Morono Y."/>
            <person name="Uchiyama I."/>
            <person name="Ito T."/>
            <person name="Fujiyama A."/>
            <person name="Inagaki F."/>
            <person name="Takami H."/>
        </authorList>
    </citation>
    <scope>NUCLEOTIDE SEQUENCE</scope>
    <source>
        <strain evidence="1">Expedition CK06-06</strain>
    </source>
</reference>
<dbReference type="AlphaFoldDB" id="X1QAT9"/>
<evidence type="ECO:0000313" key="1">
    <source>
        <dbReference type="EMBL" id="GAI65348.1"/>
    </source>
</evidence>
<name>X1QAT9_9ZZZZ</name>
<gene>
    <name evidence="1" type="ORF">S06H3_66246</name>
</gene>
<organism evidence="1">
    <name type="scientific">marine sediment metagenome</name>
    <dbReference type="NCBI Taxonomy" id="412755"/>
    <lineage>
        <taxon>unclassified sequences</taxon>
        <taxon>metagenomes</taxon>
        <taxon>ecological metagenomes</taxon>
    </lineage>
</organism>
<protein>
    <submittedName>
        <fullName evidence="1">Uncharacterized protein</fullName>
    </submittedName>
</protein>
<sequence>GMKIAKAEEWGKRILCLCRKPEDGKKISTIMKGNKNIILKEYNDLDEAFNYIDDFLEILRK</sequence>
<accession>X1QAT9</accession>